<evidence type="ECO:0000313" key="1">
    <source>
        <dbReference type="EMBL" id="CAA7017933.1"/>
    </source>
</evidence>
<dbReference type="Proteomes" id="UP000467841">
    <property type="component" value="Unassembled WGS sequence"/>
</dbReference>
<comment type="caution">
    <text evidence="1">The sequence shown here is derived from an EMBL/GenBank/DDBJ whole genome shotgun (WGS) entry which is preliminary data.</text>
</comment>
<keyword evidence="2" id="KW-1185">Reference proteome</keyword>
<accession>A0A6D2HQ45</accession>
<protein>
    <submittedName>
        <fullName evidence="1">Uncharacterized protein</fullName>
    </submittedName>
</protein>
<organism evidence="1 2">
    <name type="scientific">Microthlaspi erraticum</name>
    <dbReference type="NCBI Taxonomy" id="1685480"/>
    <lineage>
        <taxon>Eukaryota</taxon>
        <taxon>Viridiplantae</taxon>
        <taxon>Streptophyta</taxon>
        <taxon>Embryophyta</taxon>
        <taxon>Tracheophyta</taxon>
        <taxon>Spermatophyta</taxon>
        <taxon>Magnoliopsida</taxon>
        <taxon>eudicotyledons</taxon>
        <taxon>Gunneridae</taxon>
        <taxon>Pentapetalae</taxon>
        <taxon>rosids</taxon>
        <taxon>malvids</taxon>
        <taxon>Brassicales</taxon>
        <taxon>Brassicaceae</taxon>
        <taxon>Coluteocarpeae</taxon>
        <taxon>Microthlaspi</taxon>
    </lineage>
</organism>
<name>A0A6D2HQ45_9BRAS</name>
<gene>
    <name evidence="1" type="ORF">MERR_LOCUS5168</name>
</gene>
<evidence type="ECO:0000313" key="2">
    <source>
        <dbReference type="Proteomes" id="UP000467841"/>
    </source>
</evidence>
<dbReference type="AlphaFoldDB" id="A0A6D2HQ45"/>
<dbReference type="InterPro" id="IPR011989">
    <property type="entry name" value="ARM-like"/>
</dbReference>
<proteinExistence type="predicted"/>
<reference evidence="1" key="1">
    <citation type="submission" date="2020-01" db="EMBL/GenBank/DDBJ databases">
        <authorList>
            <person name="Mishra B."/>
        </authorList>
    </citation>
    <scope>NUCLEOTIDE SEQUENCE [LARGE SCALE GENOMIC DNA]</scope>
</reference>
<dbReference type="EMBL" id="CACVBM020000333">
    <property type="protein sequence ID" value="CAA7017933.1"/>
    <property type="molecule type" value="Genomic_DNA"/>
</dbReference>
<dbReference type="OrthoDB" id="904351at2759"/>
<sequence length="117" mass="13205">MLGNLKMMYPLWKRSANFTVTVLPAWLNCLPLRNDVIEAKVVHDQLCSMQDVDRLGPNNQYLPKILIVFAEVLTGKDVVTEETAGRMINILRQLQQTLPQSAPKPEQQLGLQSMLSS</sequence>
<dbReference type="Gene3D" id="1.25.10.10">
    <property type="entry name" value="Leucine-rich Repeat Variant"/>
    <property type="match status" value="1"/>
</dbReference>